<reference evidence="1 2" key="1">
    <citation type="journal article" date="2021" name="Hortic Res">
        <title>High-quality reference genome and annotation aids understanding of berry development for evergreen blueberry (Vaccinium darrowii).</title>
        <authorList>
            <person name="Yu J."/>
            <person name="Hulse-Kemp A.M."/>
            <person name="Babiker E."/>
            <person name="Staton M."/>
        </authorList>
    </citation>
    <scope>NUCLEOTIDE SEQUENCE [LARGE SCALE GENOMIC DNA]</scope>
    <source>
        <strain evidence="2">cv. NJ 8807/NJ 8810</strain>
        <tissue evidence="1">Young leaf</tissue>
    </source>
</reference>
<organism evidence="1 2">
    <name type="scientific">Vaccinium darrowii</name>
    <dbReference type="NCBI Taxonomy" id="229202"/>
    <lineage>
        <taxon>Eukaryota</taxon>
        <taxon>Viridiplantae</taxon>
        <taxon>Streptophyta</taxon>
        <taxon>Embryophyta</taxon>
        <taxon>Tracheophyta</taxon>
        <taxon>Spermatophyta</taxon>
        <taxon>Magnoliopsida</taxon>
        <taxon>eudicotyledons</taxon>
        <taxon>Gunneridae</taxon>
        <taxon>Pentapetalae</taxon>
        <taxon>asterids</taxon>
        <taxon>Ericales</taxon>
        <taxon>Ericaceae</taxon>
        <taxon>Vaccinioideae</taxon>
        <taxon>Vaccinieae</taxon>
        <taxon>Vaccinium</taxon>
    </lineage>
</organism>
<proteinExistence type="predicted"/>
<sequence length="80" mass="8625">MATVKANAGISGSNSGSEEYLAERSSDRENTRSHLERALVQRALFGSNRRRSGGRKVKGCDTKTSPSRLSRVSLAAEAEN</sequence>
<protein>
    <submittedName>
        <fullName evidence="1">Uncharacterized protein</fullName>
    </submittedName>
</protein>
<accession>A0ACB7XDA5</accession>
<dbReference type="EMBL" id="CM037156">
    <property type="protein sequence ID" value="KAH7838546.1"/>
    <property type="molecule type" value="Genomic_DNA"/>
</dbReference>
<name>A0ACB7XDA5_9ERIC</name>
<evidence type="ECO:0000313" key="1">
    <source>
        <dbReference type="EMBL" id="KAH7838546.1"/>
    </source>
</evidence>
<evidence type="ECO:0000313" key="2">
    <source>
        <dbReference type="Proteomes" id="UP000828048"/>
    </source>
</evidence>
<gene>
    <name evidence="1" type="ORF">Vadar_027957</name>
</gene>
<comment type="caution">
    <text evidence="1">The sequence shown here is derived from an EMBL/GenBank/DDBJ whole genome shotgun (WGS) entry which is preliminary data.</text>
</comment>
<keyword evidence="2" id="KW-1185">Reference proteome</keyword>
<dbReference type="Proteomes" id="UP000828048">
    <property type="component" value="Chromosome 6"/>
</dbReference>